<accession>A0ACB9QP70</accession>
<dbReference type="EMBL" id="CM042884">
    <property type="protein sequence ID" value="KAI4368430.1"/>
    <property type="molecule type" value="Genomic_DNA"/>
</dbReference>
<sequence length="156" mass="16636">MFHDWNGKKLKLSVHFLKMLIHMEATGSDGGGSYRASGGYGGAGRVDSNRFSQQNPSSGGFLSYGNSSAYGESGYKYGVPNNGMGYGGGYVLGNAVYVSHGDVVAYGSRSPVFIAQLMLVGPKVMIMDIPGVLNLPLVMGLWDMEVLLGDLYLMHP</sequence>
<evidence type="ECO:0000313" key="2">
    <source>
        <dbReference type="Proteomes" id="UP001057402"/>
    </source>
</evidence>
<gene>
    <name evidence="1" type="ORF">MLD38_016987</name>
</gene>
<protein>
    <submittedName>
        <fullName evidence="1">Uncharacterized protein</fullName>
    </submittedName>
</protein>
<proteinExistence type="predicted"/>
<organism evidence="1 2">
    <name type="scientific">Melastoma candidum</name>
    <dbReference type="NCBI Taxonomy" id="119954"/>
    <lineage>
        <taxon>Eukaryota</taxon>
        <taxon>Viridiplantae</taxon>
        <taxon>Streptophyta</taxon>
        <taxon>Embryophyta</taxon>
        <taxon>Tracheophyta</taxon>
        <taxon>Spermatophyta</taxon>
        <taxon>Magnoliopsida</taxon>
        <taxon>eudicotyledons</taxon>
        <taxon>Gunneridae</taxon>
        <taxon>Pentapetalae</taxon>
        <taxon>rosids</taxon>
        <taxon>malvids</taxon>
        <taxon>Myrtales</taxon>
        <taxon>Melastomataceae</taxon>
        <taxon>Melastomatoideae</taxon>
        <taxon>Melastomateae</taxon>
        <taxon>Melastoma</taxon>
    </lineage>
</organism>
<reference evidence="2" key="1">
    <citation type="journal article" date="2023" name="Front. Plant Sci.">
        <title>Chromosomal-level genome assembly of Melastoma candidum provides insights into trichome evolution.</title>
        <authorList>
            <person name="Zhong Y."/>
            <person name="Wu W."/>
            <person name="Sun C."/>
            <person name="Zou P."/>
            <person name="Liu Y."/>
            <person name="Dai S."/>
            <person name="Zhou R."/>
        </authorList>
    </citation>
    <scope>NUCLEOTIDE SEQUENCE [LARGE SCALE GENOMIC DNA]</scope>
</reference>
<keyword evidence="2" id="KW-1185">Reference proteome</keyword>
<dbReference type="Proteomes" id="UP001057402">
    <property type="component" value="Chromosome 5"/>
</dbReference>
<evidence type="ECO:0000313" key="1">
    <source>
        <dbReference type="EMBL" id="KAI4368430.1"/>
    </source>
</evidence>
<name>A0ACB9QP70_9MYRT</name>
<comment type="caution">
    <text evidence="1">The sequence shown here is derived from an EMBL/GenBank/DDBJ whole genome shotgun (WGS) entry which is preliminary data.</text>
</comment>